<comment type="caution">
    <text evidence="1">The sequence shown here is derived from an EMBL/GenBank/DDBJ whole genome shotgun (WGS) entry which is preliminary data.</text>
</comment>
<dbReference type="RefSeq" id="WP_282679976.1">
    <property type="nucleotide sequence ID" value="NZ_JAOTLW010000025.1"/>
</dbReference>
<dbReference type="EMBL" id="JAOTLW010000025">
    <property type="protein sequence ID" value="MDI5833696.1"/>
    <property type="molecule type" value="Genomic_DNA"/>
</dbReference>
<protein>
    <submittedName>
        <fullName evidence="1">PcfJ domain-containing protein</fullName>
    </submittedName>
</protein>
<keyword evidence="2" id="KW-1185">Reference proteome</keyword>
<accession>A0ABT6UJH9</accession>
<evidence type="ECO:0000313" key="2">
    <source>
        <dbReference type="Proteomes" id="UP001159075"/>
    </source>
</evidence>
<dbReference type="Pfam" id="PF14284">
    <property type="entry name" value="PcfJ"/>
    <property type="match status" value="1"/>
</dbReference>
<dbReference type="InterPro" id="IPR025586">
    <property type="entry name" value="PcfJ"/>
</dbReference>
<sequence>MSRKNKLPITSINDLHNYLLSLDVTRQALATDTVLTICGMWRISKDSTNKKLICERLKVSFIDSTLTSEWVRTDKLFSLPLLCIKDHYSIFEDVNRWCLTNIMDDLHVTNPERHIKAIKDQLYLAVPHYHKFNALKLVVKKSWEFVECRPMYGIFRHIYHNRDSMCVKDIGLKEVNDFTRLKLNPDSALKNKSLLPLLIFIDESQFSHPELFSNKVFLPLVNENCKFELTKADVRILRAQPITFTTAFCANLNATISHIVDPYYNGQYRGEPVSNERQSSELQIHNLLCNTKWLLRNNDIMQYPIWVRSSLLRLLLNLPLRLHDQPSQVLSLFTQWAIYHKQMIGKVKPIKHKDQWDRVLNQLEHVIDWFLFEQPLLHKNQTWVSFNNLADGWTKQQQELQHQEMALIKWEKQLVEDKVYSTNLGDIRISEICNAQDLHQEGCDLDHCVFSYRFDCFNNQYRVFSLRHTLNNEVLERATLGVHVHPRTGDLVFDQLRTLANGVASKTLLKYANSTIKLLNLRDIQHAA</sequence>
<organism evidence="1 2">
    <name type="scientific">Shewanella xiamenensis</name>
    <dbReference type="NCBI Taxonomy" id="332186"/>
    <lineage>
        <taxon>Bacteria</taxon>
        <taxon>Pseudomonadati</taxon>
        <taxon>Pseudomonadota</taxon>
        <taxon>Gammaproteobacteria</taxon>
        <taxon>Alteromonadales</taxon>
        <taxon>Shewanellaceae</taxon>
        <taxon>Shewanella</taxon>
    </lineage>
</organism>
<gene>
    <name evidence="1" type="ORF">ODY93_19105</name>
</gene>
<reference evidence="1 2" key="1">
    <citation type="submission" date="2022-09" db="EMBL/GenBank/DDBJ databases">
        <title>The outer-membrane cytochrome OmcA is essential for infection of Shewanella oneidensis by a zebrafish-associated bacteriophage.</title>
        <authorList>
            <person name="Grenfell A.W."/>
            <person name="Intile P."/>
            <person name="Mcfarlane J."/>
            <person name="Leung D."/>
            <person name="Abdalla K."/>
            <person name="Wold M."/>
            <person name="Kees E."/>
            <person name="Gralnick J."/>
        </authorList>
    </citation>
    <scope>NUCLEOTIDE SEQUENCE [LARGE SCALE GENOMIC DNA]</scope>
    <source>
        <strain evidence="1 2">NF-5</strain>
    </source>
</reference>
<evidence type="ECO:0000313" key="1">
    <source>
        <dbReference type="EMBL" id="MDI5833696.1"/>
    </source>
</evidence>
<dbReference type="Proteomes" id="UP001159075">
    <property type="component" value="Unassembled WGS sequence"/>
</dbReference>
<name>A0ABT6UJH9_9GAMM</name>
<proteinExistence type="predicted"/>